<proteinExistence type="predicted"/>
<organism evidence="1 2">
    <name type="scientific">Candidatus Endobugula sertula</name>
    <name type="common">Bugula neritina bacterial symbiont</name>
    <dbReference type="NCBI Taxonomy" id="62101"/>
    <lineage>
        <taxon>Bacteria</taxon>
        <taxon>Pseudomonadati</taxon>
        <taxon>Pseudomonadota</taxon>
        <taxon>Gammaproteobacteria</taxon>
        <taxon>Cellvibrionales</taxon>
        <taxon>Cellvibrionaceae</taxon>
        <taxon>Candidatus Endobugula</taxon>
    </lineage>
</organism>
<dbReference type="AlphaFoldDB" id="A0A1D2QPH6"/>
<dbReference type="Proteomes" id="UP000242502">
    <property type="component" value="Unassembled WGS sequence"/>
</dbReference>
<dbReference type="GO" id="GO:0000271">
    <property type="term" value="P:polysaccharide biosynthetic process"/>
    <property type="evidence" value="ECO:0007669"/>
    <property type="project" value="InterPro"/>
</dbReference>
<sequence length="550" mass="62501">MLKSIKFALHSYKSIVYIVDLLKGIKKSYRDAKRLHYQQLTAWQEYAGKIMSTPLSDQQRGTAVIFGWSQFEQILAESIVRKSLELGQYRIKVLTSPTPFVQAAYAAMGVNDVEAFHSYCPIINQKEADSLVKTVTNFQDLIELEYDEVKIGKYISSTLMRRTRQGSLDLNNPTVKSQITSLLGQSIASIKGAQALVAKVDPQVLITVDRGYSPYGEVFDVFVNAGIQVITWNVAHRDNTIMFKRYNMGNRDAHPSSLSERSWEKLRELEWTNKHKETLYSELSSSYESGEWYGEVGTQFGKSTFDTDQIKNKLKLDKSKKTAIIFSHIFWDATFFWGEDLFRDYEDWFVQTVKAACHNNQLNWLIKVHPANTTKDRRDGIVGDSSEIIALREKIGPLPEHVKVIEADTEINTWSLFKVMDYCLTVRGTVGIEAGLLGKTVLTAGTGRYDHCGFTHDFDTPEEYLKCLASLHTIAEPTPIMNEMAQRYGYGVFVCRPLLLKSINLQFKQDSKASLMTDSTVKSIEELKSASDLKSLTDWIQSEDEDLLVL</sequence>
<evidence type="ECO:0008006" key="3">
    <source>
        <dbReference type="Google" id="ProtNLM"/>
    </source>
</evidence>
<dbReference type="InterPro" id="IPR007833">
    <property type="entry name" value="Capsule_polysaccharide_synth"/>
</dbReference>
<dbReference type="Pfam" id="PF05159">
    <property type="entry name" value="Capsule_synth"/>
    <property type="match status" value="1"/>
</dbReference>
<protein>
    <recommendedName>
        <fullName evidence="3">Capsule polysaccharide biosynthesis protein</fullName>
    </recommendedName>
</protein>
<evidence type="ECO:0000313" key="1">
    <source>
        <dbReference type="EMBL" id="ODS23489.1"/>
    </source>
</evidence>
<evidence type="ECO:0000313" key="2">
    <source>
        <dbReference type="Proteomes" id="UP000242502"/>
    </source>
</evidence>
<dbReference type="EMBL" id="MDLC01000027">
    <property type="protein sequence ID" value="ODS23489.1"/>
    <property type="molecule type" value="Genomic_DNA"/>
</dbReference>
<comment type="caution">
    <text evidence="1">The sequence shown here is derived from an EMBL/GenBank/DDBJ whole genome shotgun (WGS) entry which is preliminary data.</text>
</comment>
<accession>A0A1D2QPH6</accession>
<name>A0A1D2QPH6_9GAMM</name>
<dbReference type="GO" id="GO:0015774">
    <property type="term" value="P:polysaccharide transport"/>
    <property type="evidence" value="ECO:0007669"/>
    <property type="project" value="InterPro"/>
</dbReference>
<reference evidence="1 2" key="1">
    <citation type="journal article" date="2016" name="Appl. Environ. Microbiol.">
        <title>Lack of Overt Genome Reduction in the Bryostatin-Producing Bryozoan Symbiont "Candidatus Endobugula sertula".</title>
        <authorList>
            <person name="Miller I.J."/>
            <person name="Vanee N."/>
            <person name="Fong S.S."/>
            <person name="Lim-Fong G.E."/>
            <person name="Kwan J.C."/>
        </authorList>
    </citation>
    <scope>NUCLEOTIDE SEQUENCE [LARGE SCALE GENOMIC DNA]</scope>
    <source>
        <strain evidence="1">AB1-4</strain>
    </source>
</reference>
<dbReference type="STRING" id="62101.AB835_08630"/>
<gene>
    <name evidence="1" type="ORF">AB835_08630</name>
</gene>